<evidence type="ECO:0000313" key="11">
    <source>
        <dbReference type="RefSeq" id="XP_067145709.1"/>
    </source>
</evidence>
<protein>
    <submittedName>
        <fullName evidence="11">Glycerophosphodiester phosphodiesterase domain-containing protein 4</fullName>
    </submittedName>
</protein>
<evidence type="ECO:0000256" key="3">
    <source>
        <dbReference type="ARBA" id="ARBA00022692"/>
    </source>
</evidence>
<reference evidence="11" key="2">
    <citation type="submission" date="2025-08" db="UniProtKB">
        <authorList>
            <consortium name="RefSeq"/>
        </authorList>
    </citation>
    <scope>IDENTIFICATION</scope>
    <source>
        <tissue evidence="11">Blood</tissue>
    </source>
</reference>
<reference evidence="10" key="1">
    <citation type="submission" date="2025-05" db="UniProtKB">
        <authorList>
            <consortium name="RefSeq"/>
        </authorList>
    </citation>
    <scope>NUCLEOTIDE SEQUENCE [LARGE SCALE GENOMIC DNA]</scope>
</reference>
<dbReference type="SUPFAM" id="SSF51695">
    <property type="entry name" value="PLC-like phosphodiesterases"/>
    <property type="match status" value="1"/>
</dbReference>
<feature type="domain" description="GP-PDE" evidence="9">
    <location>
        <begin position="250"/>
        <end position="509"/>
    </location>
</feature>
<dbReference type="PROSITE" id="PS51704">
    <property type="entry name" value="GP_PDE"/>
    <property type="match status" value="1"/>
</dbReference>
<evidence type="ECO:0000256" key="4">
    <source>
        <dbReference type="ARBA" id="ARBA00022801"/>
    </source>
</evidence>
<dbReference type="PANTHER" id="PTHR23344">
    <property type="entry name" value="GLYCEROPHOSPHORYL DIESTER PHOSPHODIESTERASE"/>
    <property type="match status" value="1"/>
</dbReference>
<dbReference type="Proteomes" id="UP001652627">
    <property type="component" value="Chromosome 1"/>
</dbReference>
<comment type="subcellular location">
    <subcellularLocation>
        <location evidence="1">Membrane</location>
        <topology evidence="1">Multi-pass membrane protein</topology>
    </subcellularLocation>
</comment>
<feature type="transmembrane region" description="Helical" evidence="8">
    <location>
        <begin position="215"/>
        <end position="236"/>
    </location>
</feature>
<dbReference type="PANTHER" id="PTHR23344:SF13">
    <property type="entry name" value="GLYCEROPHOSPHODIESTER PHOSPHODIESTERASE DOMAIN-CONTAINING PROTEIN 4"/>
    <property type="match status" value="1"/>
</dbReference>
<comment type="similarity">
    <text evidence="2">Belongs to the glycerophosphoryl diester phosphodiesterase family.</text>
</comment>
<organism evidence="10 11">
    <name type="scientific">Apteryx mantelli</name>
    <name type="common">North Island brown kiwi</name>
    <dbReference type="NCBI Taxonomy" id="2696672"/>
    <lineage>
        <taxon>Eukaryota</taxon>
        <taxon>Metazoa</taxon>
        <taxon>Chordata</taxon>
        <taxon>Craniata</taxon>
        <taxon>Vertebrata</taxon>
        <taxon>Euteleostomi</taxon>
        <taxon>Archelosauria</taxon>
        <taxon>Archosauria</taxon>
        <taxon>Dinosauria</taxon>
        <taxon>Saurischia</taxon>
        <taxon>Theropoda</taxon>
        <taxon>Coelurosauria</taxon>
        <taxon>Aves</taxon>
        <taxon>Palaeognathae</taxon>
        <taxon>Apterygiformes</taxon>
        <taxon>Apterygidae</taxon>
        <taxon>Apteryx</taxon>
    </lineage>
</organism>
<evidence type="ECO:0000256" key="5">
    <source>
        <dbReference type="ARBA" id="ARBA00022989"/>
    </source>
</evidence>
<accession>A0ABM4DYW7</accession>
<evidence type="ECO:0000259" key="9">
    <source>
        <dbReference type="PROSITE" id="PS51704"/>
    </source>
</evidence>
<dbReference type="InterPro" id="IPR017946">
    <property type="entry name" value="PLC-like_Pdiesterase_TIM-brl"/>
</dbReference>
<gene>
    <name evidence="11" type="primary">GDPD4</name>
</gene>
<feature type="transmembrane region" description="Helical" evidence="8">
    <location>
        <begin position="181"/>
        <end position="203"/>
    </location>
</feature>
<keyword evidence="7" id="KW-0325">Glycoprotein</keyword>
<feature type="transmembrane region" description="Helical" evidence="8">
    <location>
        <begin position="148"/>
        <end position="169"/>
    </location>
</feature>
<feature type="transmembrane region" description="Helical" evidence="8">
    <location>
        <begin position="105"/>
        <end position="136"/>
    </location>
</feature>
<keyword evidence="5 8" id="KW-1133">Transmembrane helix</keyword>
<keyword evidence="4" id="KW-0378">Hydrolase</keyword>
<dbReference type="RefSeq" id="XP_067145709.1">
    <property type="nucleotide sequence ID" value="XM_067289608.1"/>
</dbReference>
<name>A0ABM4DYW7_9AVES</name>
<evidence type="ECO:0000256" key="8">
    <source>
        <dbReference type="SAM" id="Phobius"/>
    </source>
</evidence>
<proteinExistence type="inferred from homology"/>
<dbReference type="Pfam" id="PF03009">
    <property type="entry name" value="GDPD"/>
    <property type="match status" value="1"/>
</dbReference>
<feature type="transmembrane region" description="Helical" evidence="8">
    <location>
        <begin position="65"/>
        <end position="85"/>
    </location>
</feature>
<dbReference type="CDD" id="cd08610">
    <property type="entry name" value="GDPD_GDE6"/>
    <property type="match status" value="1"/>
</dbReference>
<sequence length="580" mass="66569">MDASATSLKRIKFGKLKVVRRRLLQRYEHQPFISCLAGFYSCRWKRYQRRRTEPGKCCCKTRECLFFPLLVGAFCFSLVFLYMWGEAKNDYNNFDWYNYGNLGFWFLWSVVLLIVAAILFMYITLLLVLAMCLLAEGQQLYLHWSHKIGTFLVLGFSITALFILFVLWGDQWKTVLLSFQITAPYLHIGAITIMVLLSWPVALHAIRTDKKVVQVIIVGPYLAILLFLFLIPLGMYSPCIREVGTLGPKPALIGHRGAPMLAPENTEMSFQKTIEHGGDGLETDVTISYDGVPFLMHDSTLRRTTNIEEVYPNETAQNAALFSWDTLKELNAGMWFLKDKPFSCMGSLSRADQNQAMNQSIYKLSNFLRLADSQNKLVIFDLYRPPEKHPYRDSWINRTLEVILNESGIKPHLVLWLENDMRPFVQSVAPGFQQTMGNKAPVEDLLMDNIVKLNLAYTEMSSEDIRKYAEANITTNLYVVNEPWLFSLAWCSGAHSVTTNAVHMLKNLSQPLFLMTPQQYNIMWILTDVTSVLLISLIFALHWWRERSFSCCTHDGSTMLESGTYNKFRTELSDMPAVVA</sequence>
<dbReference type="Gene3D" id="3.20.20.190">
    <property type="entry name" value="Phosphatidylinositol (PI) phosphodiesterase"/>
    <property type="match status" value="1"/>
</dbReference>
<keyword evidence="6 8" id="KW-0472">Membrane</keyword>
<keyword evidence="10" id="KW-1185">Reference proteome</keyword>
<dbReference type="InterPro" id="IPR030395">
    <property type="entry name" value="GP_PDE_dom"/>
</dbReference>
<dbReference type="GeneID" id="106495373"/>
<evidence type="ECO:0000256" key="2">
    <source>
        <dbReference type="ARBA" id="ARBA00007277"/>
    </source>
</evidence>
<evidence type="ECO:0000256" key="7">
    <source>
        <dbReference type="ARBA" id="ARBA00023180"/>
    </source>
</evidence>
<evidence type="ECO:0000256" key="6">
    <source>
        <dbReference type="ARBA" id="ARBA00023136"/>
    </source>
</evidence>
<feature type="transmembrane region" description="Helical" evidence="8">
    <location>
        <begin position="522"/>
        <end position="544"/>
    </location>
</feature>
<evidence type="ECO:0000256" key="1">
    <source>
        <dbReference type="ARBA" id="ARBA00004141"/>
    </source>
</evidence>
<evidence type="ECO:0000313" key="10">
    <source>
        <dbReference type="Proteomes" id="UP001652627"/>
    </source>
</evidence>
<keyword evidence="3 8" id="KW-0812">Transmembrane</keyword>